<protein>
    <recommendedName>
        <fullName evidence="2">Cell division inhibitor</fullName>
    </recommendedName>
</protein>
<organism evidence="1">
    <name type="scientific">Finegoldia magna</name>
    <name type="common">Peptostreptococcus magnus</name>
    <dbReference type="NCBI Taxonomy" id="1260"/>
    <lineage>
        <taxon>Bacteria</taxon>
        <taxon>Bacillati</taxon>
        <taxon>Bacillota</taxon>
        <taxon>Tissierellia</taxon>
        <taxon>Tissierellales</taxon>
        <taxon>Peptoniphilaceae</taxon>
        <taxon>Finegoldia</taxon>
    </lineage>
</organism>
<accession>A0A6N3AGA0</accession>
<sequence length="201" mass="23696">MICMKTVLVNSQLQKKALLIQSLCNLLDGKILIVNSEKSREIEYALGVEDYCVYDTLDVLSNVVDYKKSMVKITEDRYIIPSTIKPEKYSASNEDYENLVDNLSEFDIVIFTEDIGIEFDEEIMWGNEEKSHAKKLYQITDSSFKRKSDYKYIGKLEFTKEYEKKINFYSENVDEKLTEIIQNYKQDKEAKIGFFDRIFKR</sequence>
<evidence type="ECO:0008006" key="2">
    <source>
        <dbReference type="Google" id="ProtNLM"/>
    </source>
</evidence>
<reference evidence="1" key="1">
    <citation type="submission" date="2019-11" db="EMBL/GenBank/DDBJ databases">
        <authorList>
            <person name="Feng L."/>
        </authorList>
    </citation>
    <scope>NUCLEOTIDE SEQUENCE</scope>
    <source>
        <strain evidence="1">FmagnaLFYP121</strain>
    </source>
</reference>
<evidence type="ECO:0000313" key="1">
    <source>
        <dbReference type="EMBL" id="VYT89793.1"/>
    </source>
</evidence>
<dbReference type="EMBL" id="CACRTP010000011">
    <property type="protein sequence ID" value="VYT89793.1"/>
    <property type="molecule type" value="Genomic_DNA"/>
</dbReference>
<name>A0A6N3AGA0_FINMA</name>
<gene>
    <name evidence="1" type="ORF">FMLFYP121_00832</name>
</gene>
<proteinExistence type="predicted"/>
<dbReference type="AlphaFoldDB" id="A0A6N3AGA0"/>